<name>A0A5J6WQS8_9GAMM</name>
<sequence>MRRATGMVVLITALQGCSLLPDWGESAQITDRHGCVRSEGYRWSQLMGQCLIPAEQAVKLGALNHGDPRSAWVLVARDRSEAEIYLPERDSIMLPRQNQGDKPSWSSGDWSLLHGSGYVLSEDGYARFHNYGAR</sequence>
<evidence type="ECO:0008006" key="3">
    <source>
        <dbReference type="Google" id="ProtNLM"/>
    </source>
</evidence>
<dbReference type="RefSeq" id="WP_193003071.1">
    <property type="nucleotide sequence ID" value="NZ_CP040449.1"/>
</dbReference>
<keyword evidence="2" id="KW-1185">Reference proteome</keyword>
<reference evidence="1 2" key="1">
    <citation type="submission" date="2019-05" db="EMBL/GenBank/DDBJ databases">
        <title>OXA-830, a novel chromosomally encoded expanded-spectrum class D beta-lactamase in Aeromonas simiae.</title>
        <authorList>
            <person name="Zhou W."/>
            <person name="Chen Q."/>
        </authorList>
    </citation>
    <scope>NUCLEOTIDE SEQUENCE [LARGE SCALE GENOMIC DNA]</scope>
    <source>
        <strain evidence="1 2">A6</strain>
    </source>
</reference>
<organism evidence="1 2">
    <name type="scientific">Aeromonas simiae</name>
    <dbReference type="NCBI Taxonomy" id="218936"/>
    <lineage>
        <taxon>Bacteria</taxon>
        <taxon>Pseudomonadati</taxon>
        <taxon>Pseudomonadota</taxon>
        <taxon>Gammaproteobacteria</taxon>
        <taxon>Aeromonadales</taxon>
        <taxon>Aeromonadaceae</taxon>
        <taxon>Aeromonas</taxon>
    </lineage>
</organism>
<dbReference type="Proteomes" id="UP000594034">
    <property type="component" value="Chromosome"/>
</dbReference>
<gene>
    <name evidence="1" type="ORF">FE240_01270</name>
</gene>
<accession>A0A5J6WQS8</accession>
<dbReference type="AlphaFoldDB" id="A0A5J6WQS8"/>
<evidence type="ECO:0000313" key="1">
    <source>
        <dbReference type="EMBL" id="QFI53459.1"/>
    </source>
</evidence>
<protein>
    <recommendedName>
        <fullName evidence="3">Lipoprotein</fullName>
    </recommendedName>
</protein>
<dbReference type="KEGG" id="asim:FE240_01270"/>
<proteinExistence type="predicted"/>
<dbReference type="PROSITE" id="PS51257">
    <property type="entry name" value="PROKAR_LIPOPROTEIN"/>
    <property type="match status" value="1"/>
</dbReference>
<dbReference type="EMBL" id="CP040449">
    <property type="protein sequence ID" value="QFI53459.1"/>
    <property type="molecule type" value="Genomic_DNA"/>
</dbReference>
<evidence type="ECO:0000313" key="2">
    <source>
        <dbReference type="Proteomes" id="UP000594034"/>
    </source>
</evidence>